<reference evidence="1" key="1">
    <citation type="submission" date="2023-10" db="EMBL/GenBank/DDBJ databases">
        <title>Genome assemblies of two species of porcelain crab, Petrolisthes cinctipes and Petrolisthes manimaculis (Anomura: Porcellanidae).</title>
        <authorList>
            <person name="Angst P."/>
        </authorList>
    </citation>
    <scope>NUCLEOTIDE SEQUENCE</scope>
    <source>
        <strain evidence="1">PB745_01</strain>
        <tissue evidence="1">Gill</tissue>
    </source>
</reference>
<keyword evidence="2" id="KW-1185">Reference proteome</keyword>
<name>A0AAE1L2B7_PETCI</name>
<comment type="caution">
    <text evidence="1">The sequence shown here is derived from an EMBL/GenBank/DDBJ whole genome shotgun (WGS) entry which is preliminary data.</text>
</comment>
<accession>A0AAE1L2B7</accession>
<protein>
    <submittedName>
        <fullName evidence="1">Uncharacterized protein</fullName>
    </submittedName>
</protein>
<organism evidence="1 2">
    <name type="scientific">Petrolisthes cinctipes</name>
    <name type="common">Flat porcelain crab</name>
    <dbReference type="NCBI Taxonomy" id="88211"/>
    <lineage>
        <taxon>Eukaryota</taxon>
        <taxon>Metazoa</taxon>
        <taxon>Ecdysozoa</taxon>
        <taxon>Arthropoda</taxon>
        <taxon>Crustacea</taxon>
        <taxon>Multicrustacea</taxon>
        <taxon>Malacostraca</taxon>
        <taxon>Eumalacostraca</taxon>
        <taxon>Eucarida</taxon>
        <taxon>Decapoda</taxon>
        <taxon>Pleocyemata</taxon>
        <taxon>Anomura</taxon>
        <taxon>Galatheoidea</taxon>
        <taxon>Porcellanidae</taxon>
        <taxon>Petrolisthes</taxon>
    </lineage>
</organism>
<sequence>MKESDLVTSVCDVGSPINPPTLSGIYARRHRHGSATSVPLSLAALEVDRTKILLQTVPHKSLLISAPEHGFFLSASVRGLDSFQHLRQPFSSDSRITSGSRPSSQTIGQRFCHPERGGQSAKNLLLKTKYIVPKRDSDKLCLVVDLSHLNKFIEARHFRMLFIPSIHTYVFGQLAHPSSIKGTTLSRIEDGNQDLQGHGLLLQLSQISARSNSTATLARYVMGHSDSNRKSLGYKPDPSVEETQTSNCSSHLYSQVVGESSGFSQFRCRNSLLLLSITEELFDLAAARQLHRTASYLPGRDNVWAEALSRQRVSSLEWELRDKPFLDLVDLFGCPQIDLFASLTNHRLPQFLTRFERTKEGVQMHFW</sequence>
<dbReference type="Proteomes" id="UP001286313">
    <property type="component" value="Unassembled WGS sequence"/>
</dbReference>
<evidence type="ECO:0000313" key="2">
    <source>
        <dbReference type="Proteomes" id="UP001286313"/>
    </source>
</evidence>
<dbReference type="AlphaFoldDB" id="A0AAE1L2B7"/>
<proteinExistence type="predicted"/>
<gene>
    <name evidence="1" type="ORF">Pcinc_003723</name>
</gene>
<evidence type="ECO:0000313" key="1">
    <source>
        <dbReference type="EMBL" id="KAK3892492.1"/>
    </source>
</evidence>
<dbReference type="EMBL" id="JAWQEG010000259">
    <property type="protein sequence ID" value="KAK3892492.1"/>
    <property type="molecule type" value="Genomic_DNA"/>
</dbReference>